<name>G9ZJQ2_9GAMM</name>
<dbReference type="Proteomes" id="UP000004750">
    <property type="component" value="Unassembled WGS sequence"/>
</dbReference>
<protein>
    <submittedName>
        <fullName evidence="1">Uncharacterized protein</fullName>
    </submittedName>
</protein>
<evidence type="ECO:0000313" key="2">
    <source>
        <dbReference type="Proteomes" id="UP000004750"/>
    </source>
</evidence>
<comment type="caution">
    <text evidence="1">The sequence shown here is derived from an EMBL/GenBank/DDBJ whole genome shotgun (WGS) entry which is preliminary data.</text>
</comment>
<proteinExistence type="predicted"/>
<accession>G9ZJQ2</accession>
<dbReference type="HOGENOM" id="CLU_3115905_0_0_6"/>
<dbReference type="EMBL" id="AGCM01000195">
    <property type="protein sequence ID" value="EHM49582.1"/>
    <property type="molecule type" value="Genomic_DNA"/>
</dbReference>
<gene>
    <name evidence="1" type="ORF">HMPREF9080_03022</name>
</gene>
<evidence type="ECO:0000313" key="1">
    <source>
        <dbReference type="EMBL" id="EHM49582.1"/>
    </source>
</evidence>
<reference evidence="1 2" key="1">
    <citation type="submission" date="2011-08" db="EMBL/GenBank/DDBJ databases">
        <authorList>
            <person name="Weinstock G."/>
            <person name="Sodergren E."/>
            <person name="Clifton S."/>
            <person name="Fulton L."/>
            <person name="Fulton B."/>
            <person name="Courtney L."/>
            <person name="Fronick C."/>
            <person name="Harrison M."/>
            <person name="Strong C."/>
            <person name="Farmer C."/>
            <person name="Delahaunty K."/>
            <person name="Markovic C."/>
            <person name="Hall O."/>
            <person name="Minx P."/>
            <person name="Tomlinson C."/>
            <person name="Mitreva M."/>
            <person name="Hou S."/>
            <person name="Chen J."/>
            <person name="Wollam A."/>
            <person name="Pepin K.H."/>
            <person name="Johnson M."/>
            <person name="Bhonagiri V."/>
            <person name="Zhang X."/>
            <person name="Suruliraj S."/>
            <person name="Warren W."/>
            <person name="Chinwalla A."/>
            <person name="Mardis E.R."/>
            <person name="Wilson R.K."/>
        </authorList>
    </citation>
    <scope>NUCLEOTIDE SEQUENCE [LARGE SCALE GENOMIC DNA]</scope>
    <source>
        <strain evidence="1 2">F0432</strain>
    </source>
</reference>
<organism evidence="1 2">
    <name type="scientific">Cardiobacterium valvarum F0432</name>
    <dbReference type="NCBI Taxonomy" id="797473"/>
    <lineage>
        <taxon>Bacteria</taxon>
        <taxon>Pseudomonadati</taxon>
        <taxon>Pseudomonadota</taxon>
        <taxon>Gammaproteobacteria</taxon>
        <taxon>Cardiobacteriales</taxon>
        <taxon>Cardiobacteriaceae</taxon>
        <taxon>Cardiobacterium</taxon>
    </lineage>
</organism>
<dbReference type="STRING" id="797473.HMPREF9080_03022"/>
<sequence>MDGCPSKIDGTLAHEQARGTHPRGMIRVLLQKCKDKCGKSDMLASVLLCE</sequence>
<dbReference type="AlphaFoldDB" id="G9ZJQ2"/>